<dbReference type="VEuPathDB" id="FungiDB:AMAG_17214"/>
<dbReference type="AlphaFoldDB" id="A0A0L0TE44"/>
<dbReference type="Pfam" id="PF20776">
    <property type="entry name" value="SLS1_N"/>
    <property type="match status" value="1"/>
</dbReference>
<reference evidence="4" key="2">
    <citation type="submission" date="2009-11" db="EMBL/GenBank/DDBJ databases">
        <title>The Genome Sequence of Allomyces macrogynus strain ATCC 38327.</title>
        <authorList>
            <consortium name="The Broad Institute Genome Sequencing Platform"/>
            <person name="Russ C."/>
            <person name="Cuomo C."/>
            <person name="Shea T."/>
            <person name="Young S.K."/>
            <person name="Zeng Q."/>
            <person name="Koehrsen M."/>
            <person name="Haas B."/>
            <person name="Borodovsky M."/>
            <person name="Guigo R."/>
            <person name="Alvarado L."/>
            <person name="Berlin A."/>
            <person name="Borenstein D."/>
            <person name="Chen Z."/>
            <person name="Engels R."/>
            <person name="Freedman E."/>
            <person name="Gellesch M."/>
            <person name="Goldberg J."/>
            <person name="Griggs A."/>
            <person name="Gujja S."/>
            <person name="Heiman D."/>
            <person name="Hepburn T."/>
            <person name="Howarth C."/>
            <person name="Jen D."/>
            <person name="Larson L."/>
            <person name="Lewis B."/>
            <person name="Mehta T."/>
            <person name="Park D."/>
            <person name="Pearson M."/>
            <person name="Roberts A."/>
            <person name="Saif S."/>
            <person name="Shenoy N."/>
            <person name="Sisk P."/>
            <person name="Stolte C."/>
            <person name="Sykes S."/>
            <person name="Walk T."/>
            <person name="White J."/>
            <person name="Yandava C."/>
            <person name="Burger G."/>
            <person name="Gray M.W."/>
            <person name="Holland P.W.H."/>
            <person name="King N."/>
            <person name="Lang F.B.F."/>
            <person name="Roger A.J."/>
            <person name="Ruiz-Trillo I."/>
            <person name="Lander E."/>
            <person name="Nusbaum C."/>
        </authorList>
    </citation>
    <scope>NUCLEOTIDE SEQUENCE [LARGE SCALE GENOMIC DNA]</scope>
    <source>
        <strain evidence="4">ATCC 38327</strain>
    </source>
</reference>
<protein>
    <recommendedName>
        <fullName evidence="2">SLS1 N-terminal domain-containing protein</fullName>
    </recommendedName>
</protein>
<name>A0A0L0TE44_ALLM3</name>
<keyword evidence="4" id="KW-1185">Reference proteome</keyword>
<dbReference type="OrthoDB" id="5565673at2759"/>
<evidence type="ECO:0000259" key="2">
    <source>
        <dbReference type="Pfam" id="PF20776"/>
    </source>
</evidence>
<dbReference type="Proteomes" id="UP000054350">
    <property type="component" value="Unassembled WGS sequence"/>
</dbReference>
<feature type="domain" description="SLS1 N-terminal" evidence="2">
    <location>
        <begin position="93"/>
        <end position="178"/>
    </location>
</feature>
<feature type="region of interest" description="Disordered" evidence="1">
    <location>
        <begin position="48"/>
        <end position="72"/>
    </location>
</feature>
<dbReference type="InterPro" id="IPR048400">
    <property type="entry name" value="SLS1_N"/>
</dbReference>
<sequence length="794" mass="86788">MYRALAAGLARTRPARPFAPSIPPRHGSPRLCAACAPITPLQTRPFVSATRPALGNPPRRPRTLLSMPGSEPSAPSTNLLAFADFELNEVAVSSDSIDSLRPKSARIAATMTDAEVARLLQQLDSGFTKPQMVGYLSKNATNDVMSAWLPVGTYLSAKTTIKKPKLRDAIVFGVWQVRHPTKGVAQVPAAAPEADAAAVAAPTDEADRDLVMERVLAIPDHVHGRLDVPCTDRDLFFIHGHGETARSLMLRHNVALHLDTDQLKVTIVGDGRDIKKAVVNLRHLLQYKEALITIPLEAKQSHKYYLMAHRLIGKIMRQCNVYIEEHGDKLHVTSTSLVNLSTAKQLLRSTWDLFQDTRWHVVAALEPPSAVEARYALLPLADPHWTDNKLFDGVPCWRFVSVTRPTRQFPDDADLTRHVLVAPPPAVAAPPRASPSTDVRTAYPAHHATLVHYLSRLTTQSSTSLPRIDLETSLGTLAFFTPDDVGPAAASTTSTDDPPTLPTLFSAPVKDAVPVSDIQAWLLDARPETALDADRHAALARANAVKQAKKKSKKSKKAVVIEPVDDSVDVGNRKRRWRLVYSTDATDGAKRRGGLDVPGKAEIVVDFRGPRGAGTESVRAQGASGPDMVALSESGLRIESVEQRQVVLTVDTMDLERGTTLRTNAVARTTVPDDFRAFYEQYMVPAMVVSNGRVFAPASFLYGAREYTIKWAGRVVAETEQIEDMVEVEHAYAQANDGIEAAWTAVVARDVDPAWVKEKGRWAAVVRAARGEYVREGEEVESDGAVEAVERPRS</sequence>
<gene>
    <name evidence="3" type="ORF">AMAG_17214</name>
</gene>
<evidence type="ECO:0000313" key="4">
    <source>
        <dbReference type="Proteomes" id="UP000054350"/>
    </source>
</evidence>
<reference evidence="3 4" key="1">
    <citation type="submission" date="2009-11" db="EMBL/GenBank/DDBJ databases">
        <title>Annotation of Allomyces macrogynus ATCC 38327.</title>
        <authorList>
            <consortium name="The Broad Institute Genome Sequencing Platform"/>
            <person name="Russ C."/>
            <person name="Cuomo C."/>
            <person name="Burger G."/>
            <person name="Gray M.W."/>
            <person name="Holland P.W.H."/>
            <person name="King N."/>
            <person name="Lang F.B.F."/>
            <person name="Roger A.J."/>
            <person name="Ruiz-Trillo I."/>
            <person name="Young S.K."/>
            <person name="Zeng Q."/>
            <person name="Gargeya S."/>
            <person name="Fitzgerald M."/>
            <person name="Haas B."/>
            <person name="Abouelleil A."/>
            <person name="Alvarado L."/>
            <person name="Arachchi H.M."/>
            <person name="Berlin A."/>
            <person name="Chapman S.B."/>
            <person name="Gearin G."/>
            <person name="Goldberg J."/>
            <person name="Griggs A."/>
            <person name="Gujja S."/>
            <person name="Hansen M."/>
            <person name="Heiman D."/>
            <person name="Howarth C."/>
            <person name="Larimer J."/>
            <person name="Lui A."/>
            <person name="MacDonald P.J.P."/>
            <person name="McCowen C."/>
            <person name="Montmayeur A."/>
            <person name="Murphy C."/>
            <person name="Neiman D."/>
            <person name="Pearson M."/>
            <person name="Priest M."/>
            <person name="Roberts A."/>
            <person name="Saif S."/>
            <person name="Shea T."/>
            <person name="Sisk P."/>
            <person name="Stolte C."/>
            <person name="Sykes S."/>
            <person name="Wortman J."/>
            <person name="Nusbaum C."/>
            <person name="Birren B."/>
        </authorList>
    </citation>
    <scope>NUCLEOTIDE SEQUENCE [LARGE SCALE GENOMIC DNA]</scope>
    <source>
        <strain evidence="3 4">ATCC 38327</strain>
    </source>
</reference>
<dbReference type="EMBL" id="GG745386">
    <property type="protein sequence ID" value="KNE73002.1"/>
    <property type="molecule type" value="Genomic_DNA"/>
</dbReference>
<accession>A0A0L0TE44</accession>
<organism evidence="3 4">
    <name type="scientific">Allomyces macrogynus (strain ATCC 38327)</name>
    <name type="common">Allomyces javanicus var. macrogynus</name>
    <dbReference type="NCBI Taxonomy" id="578462"/>
    <lineage>
        <taxon>Eukaryota</taxon>
        <taxon>Fungi</taxon>
        <taxon>Fungi incertae sedis</taxon>
        <taxon>Blastocladiomycota</taxon>
        <taxon>Blastocladiomycetes</taxon>
        <taxon>Blastocladiales</taxon>
        <taxon>Blastocladiaceae</taxon>
        <taxon>Allomyces</taxon>
    </lineage>
</organism>
<proteinExistence type="predicted"/>
<evidence type="ECO:0000313" key="3">
    <source>
        <dbReference type="EMBL" id="KNE73002.1"/>
    </source>
</evidence>
<evidence type="ECO:0000256" key="1">
    <source>
        <dbReference type="SAM" id="MobiDB-lite"/>
    </source>
</evidence>